<dbReference type="PANTHER" id="PTHR36838">
    <property type="entry name" value="AUXIN EFFLUX CARRIER FAMILY PROTEIN"/>
    <property type="match status" value="1"/>
</dbReference>
<evidence type="ECO:0000313" key="10">
    <source>
        <dbReference type="Proteomes" id="UP001597299"/>
    </source>
</evidence>
<keyword evidence="6 8" id="KW-1133">Transmembrane helix</keyword>
<evidence type="ECO:0000256" key="3">
    <source>
        <dbReference type="ARBA" id="ARBA00022448"/>
    </source>
</evidence>
<sequence length="312" mass="32871">MAGVLGALIPVFLIIALGAVLRRTLLTDNMHWVGMEKLTYYILFPSLIVISIARADLGGVAVIGVSTTLFISIAGLGLALILLRLPLSRRLALASPSFTSLFQASVRWNSYVALAVSGGMAGPKGLAVSSVGLAVMIPLLNIMSVAVLARHGARSEENRSLTVFDQVLRNPYVWSCAAGGLLHEVYSLIPPVLISFVDILGRSSLALGLLVVGAGLRIESLHRPRAATLVSCIFKLAVLPAIAVSLGYALGLREENLLVIAIVSSVPTAPNGYVLARQMGGDVPLLAEMLTIQSLLAAITMPLVVYIAAYII</sequence>
<reference evidence="10" key="1">
    <citation type="journal article" date="2019" name="Int. J. Syst. Evol. Microbiol.">
        <title>The Global Catalogue of Microorganisms (GCM) 10K type strain sequencing project: providing services to taxonomists for standard genome sequencing and annotation.</title>
        <authorList>
            <consortium name="The Broad Institute Genomics Platform"/>
            <consortium name="The Broad Institute Genome Sequencing Center for Infectious Disease"/>
            <person name="Wu L."/>
            <person name="Ma J."/>
        </authorList>
    </citation>
    <scope>NUCLEOTIDE SEQUENCE [LARGE SCALE GENOMIC DNA]</scope>
    <source>
        <strain evidence="10">CCM 7435</strain>
    </source>
</reference>
<keyword evidence="5 8" id="KW-0812">Transmembrane</keyword>
<gene>
    <name evidence="9" type="ORF">ACFSNC_19755</name>
</gene>
<evidence type="ECO:0000256" key="6">
    <source>
        <dbReference type="ARBA" id="ARBA00022989"/>
    </source>
</evidence>
<evidence type="ECO:0000256" key="2">
    <source>
        <dbReference type="ARBA" id="ARBA00010145"/>
    </source>
</evidence>
<keyword evidence="7 8" id="KW-0472">Membrane</keyword>
<comment type="similarity">
    <text evidence="2">Belongs to the auxin efflux carrier (TC 2.A.69) family.</text>
</comment>
<feature type="transmembrane region" description="Helical" evidence="8">
    <location>
        <begin position="126"/>
        <end position="149"/>
    </location>
</feature>
<dbReference type="Proteomes" id="UP001597299">
    <property type="component" value="Unassembled WGS sequence"/>
</dbReference>
<comment type="subcellular location">
    <subcellularLocation>
        <location evidence="1">Cell membrane</location>
        <topology evidence="1">Multi-pass membrane protein</topology>
    </subcellularLocation>
</comment>
<proteinExistence type="inferred from homology"/>
<evidence type="ECO:0000256" key="8">
    <source>
        <dbReference type="SAM" id="Phobius"/>
    </source>
</evidence>
<evidence type="ECO:0000313" key="9">
    <source>
        <dbReference type="EMBL" id="MFD2142648.1"/>
    </source>
</evidence>
<feature type="transmembrane region" description="Helical" evidence="8">
    <location>
        <begin position="61"/>
        <end position="83"/>
    </location>
</feature>
<organism evidence="9 10">
    <name type="scientific">Ancylobacter oerskovii</name>
    <dbReference type="NCBI Taxonomy" id="459519"/>
    <lineage>
        <taxon>Bacteria</taxon>
        <taxon>Pseudomonadati</taxon>
        <taxon>Pseudomonadota</taxon>
        <taxon>Alphaproteobacteria</taxon>
        <taxon>Hyphomicrobiales</taxon>
        <taxon>Xanthobacteraceae</taxon>
        <taxon>Ancylobacter</taxon>
    </lineage>
</organism>
<dbReference type="InterPro" id="IPR038770">
    <property type="entry name" value="Na+/solute_symporter_sf"/>
</dbReference>
<evidence type="ECO:0000256" key="1">
    <source>
        <dbReference type="ARBA" id="ARBA00004651"/>
    </source>
</evidence>
<evidence type="ECO:0000256" key="7">
    <source>
        <dbReference type="ARBA" id="ARBA00023136"/>
    </source>
</evidence>
<keyword evidence="4" id="KW-1003">Cell membrane</keyword>
<evidence type="ECO:0000256" key="4">
    <source>
        <dbReference type="ARBA" id="ARBA00022475"/>
    </source>
</evidence>
<feature type="transmembrane region" description="Helical" evidence="8">
    <location>
        <begin position="6"/>
        <end position="26"/>
    </location>
</feature>
<evidence type="ECO:0000256" key="5">
    <source>
        <dbReference type="ARBA" id="ARBA00022692"/>
    </source>
</evidence>
<dbReference type="PANTHER" id="PTHR36838:SF4">
    <property type="entry name" value="AUXIN EFFLUX CARRIER FAMILY PROTEIN"/>
    <property type="match status" value="1"/>
</dbReference>
<keyword evidence="10" id="KW-1185">Reference proteome</keyword>
<dbReference type="InterPro" id="IPR004776">
    <property type="entry name" value="Mem_transp_PIN-like"/>
</dbReference>
<name>A0ABW4Z2I1_9HYPH</name>
<feature type="transmembrane region" description="Helical" evidence="8">
    <location>
        <begin position="38"/>
        <end position="55"/>
    </location>
</feature>
<feature type="transmembrane region" description="Helical" evidence="8">
    <location>
        <begin position="192"/>
        <end position="216"/>
    </location>
</feature>
<dbReference type="Gene3D" id="1.20.1530.20">
    <property type="match status" value="1"/>
</dbReference>
<feature type="transmembrane region" description="Helical" evidence="8">
    <location>
        <begin position="228"/>
        <end position="251"/>
    </location>
</feature>
<dbReference type="RefSeq" id="WP_213353588.1">
    <property type="nucleotide sequence ID" value="NZ_JAHBGB010000037.1"/>
</dbReference>
<keyword evidence="3" id="KW-0813">Transport</keyword>
<feature type="transmembrane region" description="Helical" evidence="8">
    <location>
        <begin position="288"/>
        <end position="311"/>
    </location>
</feature>
<accession>A0ABW4Z2I1</accession>
<protein>
    <submittedName>
        <fullName evidence="9">AEC family transporter</fullName>
    </submittedName>
</protein>
<comment type="caution">
    <text evidence="9">The sequence shown here is derived from an EMBL/GenBank/DDBJ whole genome shotgun (WGS) entry which is preliminary data.</text>
</comment>
<dbReference type="EMBL" id="JBHUHD010000001">
    <property type="protein sequence ID" value="MFD2142648.1"/>
    <property type="molecule type" value="Genomic_DNA"/>
</dbReference>
<dbReference type="Pfam" id="PF03547">
    <property type="entry name" value="Mem_trans"/>
    <property type="match status" value="1"/>
</dbReference>